<dbReference type="Gene3D" id="2.60.120.10">
    <property type="entry name" value="Jelly Rolls"/>
    <property type="match status" value="1"/>
</dbReference>
<dbReference type="OrthoDB" id="2988517at2"/>
<dbReference type="Proteomes" id="UP000248856">
    <property type="component" value="Unassembled WGS sequence"/>
</dbReference>
<dbReference type="InterPro" id="IPR011051">
    <property type="entry name" value="RmlC_Cupin_sf"/>
</dbReference>
<reference evidence="2 3" key="1">
    <citation type="submission" date="2018-06" db="EMBL/GenBank/DDBJ databases">
        <title>Genomic Encyclopedia of Archaeal and Bacterial Type Strains, Phase II (KMG-II): from individual species to whole genera.</title>
        <authorList>
            <person name="Goeker M."/>
        </authorList>
    </citation>
    <scope>NUCLEOTIDE SEQUENCE [LARGE SCALE GENOMIC DNA]</scope>
    <source>
        <strain evidence="2 3">CFPB 3232</strain>
    </source>
</reference>
<dbReference type="InterPro" id="IPR012807">
    <property type="entry name" value="Anti-sigma_ChrR"/>
</dbReference>
<evidence type="ECO:0000313" key="2">
    <source>
        <dbReference type="EMBL" id="RAR81046.1"/>
    </source>
</evidence>
<protein>
    <submittedName>
        <fullName evidence="2">ChrR-like anti-ECFsigma factor</fullName>
    </submittedName>
</protein>
<dbReference type="SUPFAM" id="SSF51182">
    <property type="entry name" value="RmlC-like cupins"/>
    <property type="match status" value="1"/>
</dbReference>
<evidence type="ECO:0000313" key="3">
    <source>
        <dbReference type="Proteomes" id="UP000248856"/>
    </source>
</evidence>
<dbReference type="InterPro" id="IPR014710">
    <property type="entry name" value="RmlC-like_jellyroll"/>
</dbReference>
<organism evidence="2 3">
    <name type="scientific">Paracidovorax anthurii</name>
    <dbReference type="NCBI Taxonomy" id="78229"/>
    <lineage>
        <taxon>Bacteria</taxon>
        <taxon>Pseudomonadati</taxon>
        <taxon>Pseudomonadota</taxon>
        <taxon>Betaproteobacteria</taxon>
        <taxon>Burkholderiales</taxon>
        <taxon>Comamonadaceae</taxon>
        <taxon>Paracidovorax</taxon>
    </lineage>
</organism>
<name>A0A328ZFD4_9BURK</name>
<sequence length="223" mass="23860">MTIRHHPGDEVLLELAAGRLAAGPALLVSTHVEMCPRCQERLRTLEMLGGAFMEGLEPEPLRPQALACVLAAIDALPGRGAPVDSPSFTASRTRPAWPAGVPWPRALDACRLAPWKWIGPGMYWSRVVLPADPSANVFLLRIGPGKRLPMHTHSGFEWTQVLHGAFHDGREGFGPGDFDGAGSDVHHQPVVQADGECICLAAVEGRVVFDGAVARLFGALVGM</sequence>
<dbReference type="NCBIfam" id="TIGR02451">
    <property type="entry name" value="anti_sig_ChrR"/>
    <property type="match status" value="1"/>
</dbReference>
<dbReference type="AlphaFoldDB" id="A0A328ZFD4"/>
<feature type="domain" description="ChrR-like cupin" evidence="1">
    <location>
        <begin position="113"/>
        <end position="199"/>
    </location>
</feature>
<dbReference type="Pfam" id="PF12973">
    <property type="entry name" value="Cupin_7"/>
    <property type="match status" value="1"/>
</dbReference>
<dbReference type="InterPro" id="IPR041916">
    <property type="entry name" value="Anti_sigma_zinc_sf"/>
</dbReference>
<dbReference type="Gene3D" id="1.10.10.1320">
    <property type="entry name" value="Anti-sigma factor, zinc-finger domain"/>
    <property type="match status" value="1"/>
</dbReference>
<dbReference type="CDD" id="cd20301">
    <property type="entry name" value="cupin_ChrR"/>
    <property type="match status" value="1"/>
</dbReference>
<keyword evidence="3" id="KW-1185">Reference proteome</keyword>
<comment type="caution">
    <text evidence="2">The sequence shown here is derived from an EMBL/GenBank/DDBJ whole genome shotgun (WGS) entry which is preliminary data.</text>
</comment>
<dbReference type="EMBL" id="QLTA01000021">
    <property type="protein sequence ID" value="RAR81046.1"/>
    <property type="molecule type" value="Genomic_DNA"/>
</dbReference>
<proteinExistence type="predicted"/>
<gene>
    <name evidence="2" type="ORF">AX018_102162</name>
</gene>
<dbReference type="RefSeq" id="WP_111877554.1">
    <property type="nucleotide sequence ID" value="NZ_CBCSGC010000049.1"/>
</dbReference>
<accession>A0A328ZFD4</accession>
<evidence type="ECO:0000259" key="1">
    <source>
        <dbReference type="Pfam" id="PF12973"/>
    </source>
</evidence>
<dbReference type="InterPro" id="IPR025979">
    <property type="entry name" value="ChrR-like_cupin_dom"/>
</dbReference>